<dbReference type="KEGG" id="psti:SOO65_11010"/>
<evidence type="ECO:0000313" key="3">
    <source>
        <dbReference type="Proteomes" id="UP001324634"/>
    </source>
</evidence>
<feature type="chain" id="PRO_5043713420" evidence="1">
    <location>
        <begin position="20"/>
        <end position="183"/>
    </location>
</feature>
<dbReference type="AlphaFoldDB" id="A0AAX4HIZ5"/>
<keyword evidence="1" id="KW-0732">Signal</keyword>
<keyword evidence="3" id="KW-1185">Reference proteome</keyword>
<evidence type="ECO:0000256" key="1">
    <source>
        <dbReference type="SAM" id="SignalP"/>
    </source>
</evidence>
<reference evidence="2 3" key="1">
    <citation type="submission" date="2023-11" db="EMBL/GenBank/DDBJ databases">
        <title>Peredibacter starrii A3.12.</title>
        <authorList>
            <person name="Mitchell R.J."/>
        </authorList>
    </citation>
    <scope>NUCLEOTIDE SEQUENCE [LARGE SCALE GENOMIC DNA]</scope>
    <source>
        <strain evidence="2 3">A3.12</strain>
    </source>
</reference>
<dbReference type="Proteomes" id="UP001324634">
    <property type="component" value="Chromosome"/>
</dbReference>
<evidence type="ECO:0000313" key="2">
    <source>
        <dbReference type="EMBL" id="WPU63213.1"/>
    </source>
</evidence>
<organism evidence="2 3">
    <name type="scientific">Peredibacter starrii</name>
    <dbReference type="NCBI Taxonomy" id="28202"/>
    <lineage>
        <taxon>Bacteria</taxon>
        <taxon>Pseudomonadati</taxon>
        <taxon>Bdellovibrionota</taxon>
        <taxon>Bacteriovoracia</taxon>
        <taxon>Bacteriovoracales</taxon>
        <taxon>Bacteriovoracaceae</taxon>
        <taxon>Peredibacter</taxon>
    </lineage>
</organism>
<proteinExistence type="predicted"/>
<gene>
    <name evidence="2" type="ORF">SOO65_11010</name>
</gene>
<dbReference type="RefSeq" id="WP_321389506.1">
    <property type="nucleotide sequence ID" value="NZ_CP139487.1"/>
</dbReference>
<accession>A0AAX4HIZ5</accession>
<dbReference type="EMBL" id="CP139487">
    <property type="protein sequence ID" value="WPU63213.1"/>
    <property type="molecule type" value="Genomic_DNA"/>
</dbReference>
<name>A0AAX4HIZ5_9BACT</name>
<protein>
    <submittedName>
        <fullName evidence="2">Uncharacterized protein</fullName>
    </submittedName>
</protein>
<sequence length="183" mass="20971">MKNIILALVLCLVSLSVLAQDFDLRGLWKRSNAQPEERPLTFIQVNGVYHTHSQERFVYPNGALSHTIDQSVKVTVTPNGEVKGTVDFYDSRGCSYRNLAVTGEFQTADQIGFVMTVPRYKVVTITAGNHSRYQHPIYCDAHIPYYPYRYRYICGYENRPLSVSRECQLIETVDVPVSLQRQF</sequence>
<feature type="signal peptide" evidence="1">
    <location>
        <begin position="1"/>
        <end position="19"/>
    </location>
</feature>